<evidence type="ECO:0000256" key="1">
    <source>
        <dbReference type="SAM" id="MobiDB-lite"/>
    </source>
</evidence>
<feature type="region of interest" description="Disordered" evidence="1">
    <location>
        <begin position="31"/>
        <end position="61"/>
    </location>
</feature>
<proteinExistence type="predicted"/>
<keyword evidence="3" id="KW-1185">Reference proteome</keyword>
<reference evidence="2 3" key="1">
    <citation type="journal article" date="2023" name="Plants (Basel)">
        <title>Bridging the Gap: Combining Genomics and Transcriptomics Approaches to Understand Stylosanthes scabra, an Orphan Legume from the Brazilian Caatinga.</title>
        <authorList>
            <person name="Ferreira-Neto J.R.C."/>
            <person name="da Silva M.D."/>
            <person name="Binneck E."/>
            <person name="de Melo N.F."/>
            <person name="da Silva R.H."/>
            <person name="de Melo A.L.T.M."/>
            <person name="Pandolfi V."/>
            <person name="Bustamante F.O."/>
            <person name="Brasileiro-Vidal A.C."/>
            <person name="Benko-Iseppon A.M."/>
        </authorList>
    </citation>
    <scope>NUCLEOTIDE SEQUENCE [LARGE SCALE GENOMIC DNA]</scope>
    <source>
        <tissue evidence="2">Leaves</tissue>
    </source>
</reference>
<feature type="non-terminal residue" evidence="2">
    <location>
        <position position="1"/>
    </location>
</feature>
<feature type="compositionally biased region" description="Low complexity" evidence="1">
    <location>
        <begin position="31"/>
        <end position="52"/>
    </location>
</feature>
<comment type="caution">
    <text evidence="2">The sequence shown here is derived from an EMBL/GenBank/DDBJ whole genome shotgun (WGS) entry which is preliminary data.</text>
</comment>
<evidence type="ECO:0000313" key="3">
    <source>
        <dbReference type="Proteomes" id="UP001341840"/>
    </source>
</evidence>
<evidence type="ECO:0000313" key="2">
    <source>
        <dbReference type="EMBL" id="MED6163793.1"/>
    </source>
</evidence>
<protein>
    <submittedName>
        <fullName evidence="2">Uncharacterized protein</fullName>
    </submittedName>
</protein>
<dbReference type="EMBL" id="JASCZI010122149">
    <property type="protein sequence ID" value="MED6163793.1"/>
    <property type="molecule type" value="Genomic_DNA"/>
</dbReference>
<feature type="region of interest" description="Disordered" evidence="1">
    <location>
        <begin position="1"/>
        <end position="20"/>
    </location>
</feature>
<gene>
    <name evidence="2" type="ORF">PIB30_083465</name>
</gene>
<sequence length="113" mass="11858">SIGCMEPMKVKRNPSPLLSLPTSTFTHAAATRTFSSSSSSSSSSYFSSSSPSPRRPLSRSSPSTFILEEKFDTKVAEGAIGDWHVDNELGIAKGGEKSAEACNGVGEDNNKAA</sequence>
<dbReference type="Proteomes" id="UP001341840">
    <property type="component" value="Unassembled WGS sequence"/>
</dbReference>
<accession>A0ABU6UUZ9</accession>
<name>A0ABU6UUZ9_9FABA</name>
<organism evidence="2 3">
    <name type="scientific">Stylosanthes scabra</name>
    <dbReference type="NCBI Taxonomy" id="79078"/>
    <lineage>
        <taxon>Eukaryota</taxon>
        <taxon>Viridiplantae</taxon>
        <taxon>Streptophyta</taxon>
        <taxon>Embryophyta</taxon>
        <taxon>Tracheophyta</taxon>
        <taxon>Spermatophyta</taxon>
        <taxon>Magnoliopsida</taxon>
        <taxon>eudicotyledons</taxon>
        <taxon>Gunneridae</taxon>
        <taxon>Pentapetalae</taxon>
        <taxon>rosids</taxon>
        <taxon>fabids</taxon>
        <taxon>Fabales</taxon>
        <taxon>Fabaceae</taxon>
        <taxon>Papilionoideae</taxon>
        <taxon>50 kb inversion clade</taxon>
        <taxon>dalbergioids sensu lato</taxon>
        <taxon>Dalbergieae</taxon>
        <taxon>Pterocarpus clade</taxon>
        <taxon>Stylosanthes</taxon>
    </lineage>
</organism>